<evidence type="ECO:0000313" key="2">
    <source>
        <dbReference type="Proteomes" id="UP001153714"/>
    </source>
</evidence>
<sequence>MTREKTIVINRIYHEFLKFLAGQNIAFRGSTRSCMTQIMIILKVGRDNIYFDSTLLEHIARFQRAQHCMPHYFGHGIQNELITLIAEKIRTTIISLLKQCKYYSVILDCTPDISHQEQLTVIVRFIYLNPSSNRAEVRENLLGFCN</sequence>
<name>A0A9N9R890_9NEOP</name>
<dbReference type="PANTHER" id="PTHR45749">
    <property type="match status" value="1"/>
</dbReference>
<proteinExistence type="predicted"/>
<dbReference type="OrthoDB" id="10063284at2759"/>
<dbReference type="Proteomes" id="UP001153714">
    <property type="component" value="Chromosome 3"/>
</dbReference>
<reference evidence="1" key="2">
    <citation type="submission" date="2022-10" db="EMBL/GenBank/DDBJ databases">
        <authorList>
            <consortium name="ENA_rothamsted_submissions"/>
            <consortium name="culmorum"/>
            <person name="King R."/>
        </authorList>
    </citation>
    <scope>NUCLEOTIDE SEQUENCE</scope>
</reference>
<accession>A0A9N9R890</accession>
<evidence type="ECO:0008006" key="3">
    <source>
        <dbReference type="Google" id="ProtNLM"/>
    </source>
</evidence>
<protein>
    <recommendedName>
        <fullName evidence="3">DUF4371 domain-containing protein</fullName>
    </recommendedName>
</protein>
<organism evidence="1 2">
    <name type="scientific">Diatraea saccharalis</name>
    <name type="common">sugarcane borer</name>
    <dbReference type="NCBI Taxonomy" id="40085"/>
    <lineage>
        <taxon>Eukaryota</taxon>
        <taxon>Metazoa</taxon>
        <taxon>Ecdysozoa</taxon>
        <taxon>Arthropoda</taxon>
        <taxon>Hexapoda</taxon>
        <taxon>Insecta</taxon>
        <taxon>Pterygota</taxon>
        <taxon>Neoptera</taxon>
        <taxon>Endopterygota</taxon>
        <taxon>Lepidoptera</taxon>
        <taxon>Glossata</taxon>
        <taxon>Ditrysia</taxon>
        <taxon>Pyraloidea</taxon>
        <taxon>Crambidae</taxon>
        <taxon>Crambinae</taxon>
        <taxon>Diatraea</taxon>
    </lineage>
</organism>
<dbReference type="AlphaFoldDB" id="A0A9N9R890"/>
<keyword evidence="2" id="KW-1185">Reference proteome</keyword>
<evidence type="ECO:0000313" key="1">
    <source>
        <dbReference type="EMBL" id="CAG9791365.1"/>
    </source>
</evidence>
<dbReference type="PANTHER" id="PTHR45749:SF35">
    <property type="entry name" value="AC-LIKE TRANSPOSASE-RELATED"/>
    <property type="match status" value="1"/>
</dbReference>
<dbReference type="EMBL" id="OU893334">
    <property type="protein sequence ID" value="CAG9791365.1"/>
    <property type="molecule type" value="Genomic_DNA"/>
</dbReference>
<reference evidence="1" key="1">
    <citation type="submission" date="2021-12" db="EMBL/GenBank/DDBJ databases">
        <authorList>
            <person name="King R."/>
        </authorList>
    </citation>
    <scope>NUCLEOTIDE SEQUENCE</scope>
</reference>
<gene>
    <name evidence="1" type="ORF">DIATSA_LOCUS8983</name>
</gene>